<keyword evidence="4" id="KW-1185">Reference proteome</keyword>
<accession>A0ABD3CMB7</accession>
<feature type="domain" description="ABC1 atypical kinase-like" evidence="2">
    <location>
        <begin position="176"/>
        <end position="394"/>
    </location>
</feature>
<dbReference type="AlphaFoldDB" id="A0ABD3CMB7"/>
<comment type="caution">
    <text evidence="3">The sequence shown here is derived from an EMBL/GenBank/DDBJ whole genome shotgun (WGS) entry which is preliminary data.</text>
</comment>
<dbReference type="CDD" id="cd13969">
    <property type="entry name" value="ADCK1-like"/>
    <property type="match status" value="1"/>
</dbReference>
<proteinExistence type="inferred from homology"/>
<protein>
    <recommendedName>
        <fullName evidence="2">ABC1 atypical kinase-like domain-containing protein</fullName>
    </recommendedName>
</protein>
<gene>
    <name evidence="3" type="ORF">CASFOL_023368</name>
</gene>
<organism evidence="3 4">
    <name type="scientific">Castilleja foliolosa</name>
    <dbReference type="NCBI Taxonomy" id="1961234"/>
    <lineage>
        <taxon>Eukaryota</taxon>
        <taxon>Viridiplantae</taxon>
        <taxon>Streptophyta</taxon>
        <taxon>Embryophyta</taxon>
        <taxon>Tracheophyta</taxon>
        <taxon>Spermatophyta</taxon>
        <taxon>Magnoliopsida</taxon>
        <taxon>eudicotyledons</taxon>
        <taxon>Gunneridae</taxon>
        <taxon>Pentapetalae</taxon>
        <taxon>asterids</taxon>
        <taxon>lamiids</taxon>
        <taxon>Lamiales</taxon>
        <taxon>Orobanchaceae</taxon>
        <taxon>Pedicularideae</taxon>
        <taxon>Castillejinae</taxon>
        <taxon>Castilleja</taxon>
    </lineage>
</organism>
<dbReference type="EMBL" id="JAVIJP010000032">
    <property type="protein sequence ID" value="KAL3630384.1"/>
    <property type="molecule type" value="Genomic_DNA"/>
</dbReference>
<dbReference type="Pfam" id="PF03109">
    <property type="entry name" value="ABC1"/>
    <property type="match status" value="1"/>
</dbReference>
<dbReference type="InterPro" id="IPR045307">
    <property type="entry name" value="ADCK1_dom"/>
</dbReference>
<comment type="similarity">
    <text evidence="1">Belongs to the protein kinase superfamily. ADCK protein kinase family.</text>
</comment>
<evidence type="ECO:0000313" key="4">
    <source>
        <dbReference type="Proteomes" id="UP001632038"/>
    </source>
</evidence>
<name>A0ABD3CMB7_9LAMI</name>
<evidence type="ECO:0000313" key="3">
    <source>
        <dbReference type="EMBL" id="KAL3630384.1"/>
    </source>
</evidence>
<dbReference type="InterPro" id="IPR051130">
    <property type="entry name" value="Mito_struct-func_regulator"/>
</dbReference>
<evidence type="ECO:0000259" key="2">
    <source>
        <dbReference type="Pfam" id="PF03109"/>
    </source>
</evidence>
<reference evidence="4" key="1">
    <citation type="journal article" date="2024" name="IScience">
        <title>Strigolactones Initiate the Formation of Haustorium-like Structures in Castilleja.</title>
        <authorList>
            <person name="Buerger M."/>
            <person name="Peterson D."/>
            <person name="Chory J."/>
        </authorList>
    </citation>
    <scope>NUCLEOTIDE SEQUENCE [LARGE SCALE GENOMIC DNA]</scope>
</reference>
<dbReference type="Proteomes" id="UP001632038">
    <property type="component" value="Unassembled WGS sequence"/>
</dbReference>
<dbReference type="InterPro" id="IPR011009">
    <property type="entry name" value="Kinase-like_dom_sf"/>
</dbReference>
<dbReference type="Gene3D" id="1.10.510.10">
    <property type="entry name" value="Transferase(Phosphotransferase) domain 1"/>
    <property type="match status" value="1"/>
</dbReference>
<evidence type="ECO:0000256" key="1">
    <source>
        <dbReference type="ARBA" id="ARBA00009670"/>
    </source>
</evidence>
<dbReference type="PANTHER" id="PTHR43173:SF28">
    <property type="entry name" value="AARF DOMAIN CONTAINING KINASE 5"/>
    <property type="match status" value="1"/>
</dbReference>
<dbReference type="SUPFAM" id="SSF56112">
    <property type="entry name" value="Protein kinase-like (PK-like)"/>
    <property type="match status" value="1"/>
</dbReference>
<dbReference type="PANTHER" id="PTHR43173">
    <property type="entry name" value="ABC1 FAMILY PROTEIN"/>
    <property type="match status" value="1"/>
</dbReference>
<sequence>MRIHRPLMYGARTSLYLLTGTGVAAITYNFNSTKTPDLLPSFLNGVIRSSRAVFAITSCVIDYKYSLHGLPTVSDEYGAAVSEIHLRSAWRILKLCDANKGFYIKAGQFVTAMRQVPSEYSSTLSSLQDQSVPCNFKAVKEVIVKSLGKDLSEIPQKNFLLQKNSKRPKLCGFMNLRFHSFDEQPVAAASIAQVHHAFLKDHQEVAVKVQYPGLEYQMNFDLATMAFLSRSVAWLFPEYRFEWLVSEFTKSIASELDFIQEAKNSERASYNFEKNSMVKIPRVYWDFTSRQVLTMQFCKGQKVDDLEFISRMGINPLKVAKALIDAFAEMIFVHGFLHGDPHPGNILVSPEGSNGFSLVILDHGIYKELSEDFRKNYCHLWEALITLDSQKIEQLGETFGVGKYARYFPVIFTGRTINSTSALGRGMSLEEKKHLKEELKSIKMEDISSFMESLPPDFLTILRTDGLLRSLMRNLGAHQRLRLLSYAKFALSGISTEASSDSILRYFLCPDLR</sequence>
<dbReference type="InterPro" id="IPR004147">
    <property type="entry name" value="ABC1_dom"/>
</dbReference>